<dbReference type="InterPro" id="IPR036291">
    <property type="entry name" value="NAD(P)-bd_dom_sf"/>
</dbReference>
<dbReference type="CDD" id="cd23934">
    <property type="entry name" value="AGPR_1_C"/>
    <property type="match status" value="1"/>
</dbReference>
<dbReference type="PANTHER" id="PTHR32338:SF10">
    <property type="entry name" value="N-ACETYL-GAMMA-GLUTAMYL-PHOSPHATE REDUCTASE, CHLOROPLASTIC-RELATED"/>
    <property type="match status" value="1"/>
</dbReference>
<evidence type="ECO:0000256" key="3">
    <source>
        <dbReference type="ARBA" id="ARBA00022857"/>
    </source>
</evidence>
<dbReference type="AlphaFoldDB" id="A0A3A1MKK2"/>
<evidence type="ECO:0000256" key="5">
    <source>
        <dbReference type="HAMAP-Rule" id="MF_00150"/>
    </source>
</evidence>
<keyword evidence="5" id="KW-0963">Cytoplasm</keyword>
<dbReference type="Proteomes" id="UP000265496">
    <property type="component" value="Unassembled WGS sequence"/>
</dbReference>
<proteinExistence type="inferred from homology"/>
<dbReference type="InterPro" id="IPR000706">
    <property type="entry name" value="AGPR_type-1"/>
</dbReference>
<evidence type="ECO:0000256" key="4">
    <source>
        <dbReference type="ARBA" id="ARBA00023002"/>
    </source>
</evidence>
<comment type="function">
    <text evidence="5">Catalyzes the NADPH-dependent reduction of N-acetyl-5-glutamyl phosphate to yield N-acetyl-L-glutamate 5-semialdehyde.</text>
</comment>
<dbReference type="PANTHER" id="PTHR32338">
    <property type="entry name" value="N-ACETYL-GAMMA-GLUTAMYL-PHOSPHATE REDUCTASE, CHLOROPLASTIC-RELATED-RELATED"/>
    <property type="match status" value="1"/>
</dbReference>
<dbReference type="InterPro" id="IPR000534">
    <property type="entry name" value="Semialdehyde_DH_NAD-bd"/>
</dbReference>
<keyword evidence="2 5" id="KW-0028">Amino-acid biosynthesis</keyword>
<dbReference type="NCBIfam" id="TIGR01850">
    <property type="entry name" value="argC"/>
    <property type="match status" value="1"/>
</dbReference>
<reference evidence="9" key="1">
    <citation type="submission" date="2018-08" db="EMBL/GenBank/DDBJ databases">
        <authorList>
            <person name="Dai Z."/>
        </authorList>
    </citation>
    <scope>NUCLEOTIDE SEQUENCE [LARGE SCALE GENOMIC DNA]</scope>
    <source>
        <strain evidence="9">KPTW1</strain>
    </source>
</reference>
<accession>A0A3A1MKK2</accession>
<comment type="similarity">
    <text evidence="5">Belongs to the NAGSA dehydrogenase family. Type 1 subfamily.</text>
</comment>
<dbReference type="Pfam" id="PF01118">
    <property type="entry name" value="Semialdhyde_dh"/>
    <property type="match status" value="1"/>
</dbReference>
<reference evidence="8 9" key="2">
    <citation type="submission" date="2018-10" db="EMBL/GenBank/DDBJ databases">
        <title>Draft genome sequence of Candidatus Sulcia muelleri from Kolla paulula, a vector of Xylella fastidiosa causing Pierces disease of grapevine in Taiwan.</title>
        <authorList>
            <person name="Shih H.-T."/>
        </authorList>
    </citation>
    <scope>NUCLEOTIDE SEQUENCE [LARGE SCALE GENOMIC DNA]</scope>
    <source>
        <strain evidence="8 9">KPTW1</strain>
    </source>
</reference>
<dbReference type="HAMAP" id="MF_00150">
    <property type="entry name" value="ArgC_type1"/>
    <property type="match status" value="1"/>
</dbReference>
<comment type="subcellular location">
    <subcellularLocation>
        <location evidence="5">Cytoplasm</location>
    </subcellularLocation>
</comment>
<dbReference type="GO" id="GO:0070401">
    <property type="term" value="F:NADP+ binding"/>
    <property type="evidence" value="ECO:0007669"/>
    <property type="project" value="InterPro"/>
</dbReference>
<dbReference type="Gene3D" id="3.40.50.720">
    <property type="entry name" value="NAD(P)-binding Rossmann-like Domain"/>
    <property type="match status" value="1"/>
</dbReference>
<protein>
    <recommendedName>
        <fullName evidence="5">N-acetyl-gamma-glutamyl-phosphate reductase</fullName>
        <shortName evidence="5">AGPR</shortName>
        <ecNumber evidence="5">1.2.1.38</ecNumber>
    </recommendedName>
    <alternativeName>
        <fullName evidence="5">N-acetyl-glutamate semialdehyde dehydrogenase</fullName>
        <shortName evidence="5">NAGSA dehydrogenase</shortName>
    </alternativeName>
</protein>
<dbReference type="PROSITE" id="PS01224">
    <property type="entry name" value="ARGC"/>
    <property type="match status" value="1"/>
</dbReference>
<dbReference type="InterPro" id="IPR023013">
    <property type="entry name" value="AGPR_AS"/>
</dbReference>
<comment type="caution">
    <text evidence="8">The sequence shown here is derived from an EMBL/GenBank/DDBJ whole genome shotgun (WGS) entry which is preliminary data.</text>
</comment>
<evidence type="ECO:0000259" key="7">
    <source>
        <dbReference type="SMART" id="SM00859"/>
    </source>
</evidence>
<dbReference type="GO" id="GO:0003942">
    <property type="term" value="F:N-acetyl-gamma-glutamyl-phosphate reductase activity"/>
    <property type="evidence" value="ECO:0007669"/>
    <property type="project" value="UniProtKB-UniRule"/>
</dbReference>
<evidence type="ECO:0000256" key="2">
    <source>
        <dbReference type="ARBA" id="ARBA00022605"/>
    </source>
</evidence>
<dbReference type="Gene3D" id="3.30.360.10">
    <property type="entry name" value="Dihydrodipicolinate Reductase, domain 2"/>
    <property type="match status" value="1"/>
</dbReference>
<dbReference type="RefSeq" id="WP_158366062.1">
    <property type="nucleotide sequence ID" value="NZ_QWZP01000003.1"/>
</dbReference>
<dbReference type="GO" id="GO:0006526">
    <property type="term" value="P:L-arginine biosynthetic process"/>
    <property type="evidence" value="ECO:0007669"/>
    <property type="project" value="UniProtKB-UniRule"/>
</dbReference>
<keyword evidence="3 5" id="KW-0521">NADP</keyword>
<dbReference type="EMBL" id="QWZP01000003">
    <property type="protein sequence ID" value="RIU86147.1"/>
    <property type="molecule type" value="Genomic_DNA"/>
</dbReference>
<dbReference type="Pfam" id="PF22698">
    <property type="entry name" value="Semialdhyde_dhC_1"/>
    <property type="match status" value="1"/>
</dbReference>
<dbReference type="UniPathway" id="UPA00068">
    <property type="reaction ID" value="UER00108"/>
</dbReference>
<keyword evidence="1 5" id="KW-0055">Arginine biosynthesis</keyword>
<dbReference type="CDD" id="cd17895">
    <property type="entry name" value="AGPR_1_N"/>
    <property type="match status" value="1"/>
</dbReference>
<name>A0A3A1MKK2_9FLAO</name>
<feature type="active site" evidence="5 6">
    <location>
        <position position="135"/>
    </location>
</feature>
<evidence type="ECO:0000256" key="1">
    <source>
        <dbReference type="ARBA" id="ARBA00022571"/>
    </source>
</evidence>
<dbReference type="GO" id="GO:0005737">
    <property type="term" value="C:cytoplasm"/>
    <property type="evidence" value="ECO:0007669"/>
    <property type="project" value="UniProtKB-SubCell"/>
</dbReference>
<dbReference type="GO" id="GO:0051287">
    <property type="term" value="F:NAD binding"/>
    <property type="evidence" value="ECO:0007669"/>
    <property type="project" value="InterPro"/>
</dbReference>
<comment type="pathway">
    <text evidence="5">Amino-acid biosynthesis; L-arginine biosynthesis; N(2)-acetyl-L-ornithine from L-glutamate: step 3/4.</text>
</comment>
<dbReference type="SUPFAM" id="SSF51735">
    <property type="entry name" value="NAD(P)-binding Rossmann-fold domains"/>
    <property type="match status" value="1"/>
</dbReference>
<dbReference type="InterPro" id="IPR050085">
    <property type="entry name" value="AGPR"/>
</dbReference>
<gene>
    <name evidence="5" type="primary">argC</name>
    <name evidence="8" type="ORF">D2A33_00540</name>
</gene>
<evidence type="ECO:0000313" key="8">
    <source>
        <dbReference type="EMBL" id="RIU86147.1"/>
    </source>
</evidence>
<feature type="domain" description="Semialdehyde dehydrogenase NAD-binding" evidence="7">
    <location>
        <begin position="3"/>
        <end position="127"/>
    </location>
</feature>
<evidence type="ECO:0000256" key="6">
    <source>
        <dbReference type="PROSITE-ProRule" id="PRU10010"/>
    </source>
</evidence>
<dbReference type="EC" id="1.2.1.38" evidence="5"/>
<dbReference type="InterPro" id="IPR058924">
    <property type="entry name" value="AGPR_dimerisation_dom"/>
</dbReference>
<sequence length="325" mass="37132">MIKIGIIGGAGYTANELIKILINHPKVEIKTIVSTTYPGIPIEYIHKDLIGEIKSNKLFSSEITDDIDLLFLCIGHGHSKKILKNISYKINVIDLSNDFRINKNFFFKKRIFNYGLPELNKKIINKYNNIANPGCFATAIQLSILPLAQRKLLKNNIHISAITGSTGAGRINNSKLNFSFRNNNISTYNFFNHNHINEVIQTINKLQNKYDGKIYFIPYRGGFSRGIISTLYTRIDISFEEVKNIYEKFYKNDPFIFLSEKEIHLKQVINTNKCILNLKYIKNKLIITSIIDNLIKGASGQAVQNMNIMYNFEETCGLKLKPLGL</sequence>
<keyword evidence="4 5" id="KW-0560">Oxidoreductase</keyword>
<dbReference type="SUPFAM" id="SSF55347">
    <property type="entry name" value="Glyceraldehyde-3-phosphate dehydrogenase-like, C-terminal domain"/>
    <property type="match status" value="1"/>
</dbReference>
<dbReference type="SMART" id="SM00859">
    <property type="entry name" value="Semialdhyde_dh"/>
    <property type="match status" value="1"/>
</dbReference>
<organism evidence="8 9">
    <name type="scientific">Candidatus Karelsulcia muelleri</name>
    <dbReference type="NCBI Taxonomy" id="336810"/>
    <lineage>
        <taxon>Bacteria</taxon>
        <taxon>Pseudomonadati</taxon>
        <taxon>Bacteroidota</taxon>
        <taxon>Flavobacteriia</taxon>
        <taxon>Flavobacteriales</taxon>
        <taxon>Candidatus Karelsulcia</taxon>
    </lineage>
</organism>
<comment type="catalytic activity">
    <reaction evidence="5">
        <text>N-acetyl-L-glutamate 5-semialdehyde + phosphate + NADP(+) = N-acetyl-L-glutamyl 5-phosphate + NADPH + H(+)</text>
        <dbReference type="Rhea" id="RHEA:21588"/>
        <dbReference type="ChEBI" id="CHEBI:15378"/>
        <dbReference type="ChEBI" id="CHEBI:29123"/>
        <dbReference type="ChEBI" id="CHEBI:43474"/>
        <dbReference type="ChEBI" id="CHEBI:57783"/>
        <dbReference type="ChEBI" id="CHEBI:57936"/>
        <dbReference type="ChEBI" id="CHEBI:58349"/>
        <dbReference type="EC" id="1.2.1.38"/>
    </reaction>
</comment>
<evidence type="ECO:0000313" key="9">
    <source>
        <dbReference type="Proteomes" id="UP000265496"/>
    </source>
</evidence>